<evidence type="ECO:0000313" key="11">
    <source>
        <dbReference type="Proteomes" id="UP001596455"/>
    </source>
</evidence>
<keyword evidence="6 8" id="KW-0472">Membrane</keyword>
<dbReference type="Pfam" id="PF06271">
    <property type="entry name" value="RDD"/>
    <property type="match status" value="1"/>
</dbReference>
<evidence type="ECO:0000256" key="3">
    <source>
        <dbReference type="ARBA" id="ARBA00022553"/>
    </source>
</evidence>
<feature type="compositionally biased region" description="Acidic residues" evidence="7">
    <location>
        <begin position="1"/>
        <end position="17"/>
    </location>
</feature>
<dbReference type="PROSITE" id="PS50006">
    <property type="entry name" value="FHA_DOMAIN"/>
    <property type="match status" value="1"/>
</dbReference>
<dbReference type="InterPro" id="IPR000253">
    <property type="entry name" value="FHA_dom"/>
</dbReference>
<feature type="transmembrane region" description="Helical" evidence="8">
    <location>
        <begin position="85"/>
        <end position="109"/>
    </location>
</feature>
<feature type="compositionally biased region" description="Pro residues" evidence="7">
    <location>
        <begin position="341"/>
        <end position="361"/>
    </location>
</feature>
<evidence type="ECO:0000259" key="9">
    <source>
        <dbReference type="PROSITE" id="PS50006"/>
    </source>
</evidence>
<comment type="subcellular location">
    <subcellularLocation>
        <location evidence="1">Cell membrane</location>
        <topology evidence="1">Multi-pass membrane protein</topology>
    </subcellularLocation>
</comment>
<accession>A0ABW2Q3C0</accession>
<feature type="transmembrane region" description="Helical" evidence="8">
    <location>
        <begin position="140"/>
        <end position="162"/>
    </location>
</feature>
<keyword evidence="11" id="KW-1185">Reference proteome</keyword>
<dbReference type="InterPro" id="IPR008984">
    <property type="entry name" value="SMAD_FHA_dom_sf"/>
</dbReference>
<feature type="transmembrane region" description="Helical" evidence="8">
    <location>
        <begin position="48"/>
        <end position="70"/>
    </location>
</feature>
<evidence type="ECO:0000313" key="10">
    <source>
        <dbReference type="EMBL" id="MFC7403976.1"/>
    </source>
</evidence>
<name>A0ABW2Q3C0_9MICO</name>
<dbReference type="CDD" id="cd00060">
    <property type="entry name" value="FHA"/>
    <property type="match status" value="1"/>
</dbReference>
<protein>
    <submittedName>
        <fullName evidence="10">RDD family protein</fullName>
    </submittedName>
</protein>
<evidence type="ECO:0000256" key="2">
    <source>
        <dbReference type="ARBA" id="ARBA00022475"/>
    </source>
</evidence>
<feature type="region of interest" description="Disordered" evidence="7">
    <location>
        <begin position="204"/>
        <end position="236"/>
    </location>
</feature>
<feature type="region of interest" description="Disordered" evidence="7">
    <location>
        <begin position="265"/>
        <end position="372"/>
    </location>
</feature>
<evidence type="ECO:0000256" key="1">
    <source>
        <dbReference type="ARBA" id="ARBA00004651"/>
    </source>
</evidence>
<dbReference type="PANTHER" id="PTHR36115:SF4">
    <property type="entry name" value="MEMBRANE PROTEIN"/>
    <property type="match status" value="1"/>
</dbReference>
<dbReference type="EMBL" id="JBHTCQ010000001">
    <property type="protein sequence ID" value="MFC7403976.1"/>
    <property type="molecule type" value="Genomic_DNA"/>
</dbReference>
<evidence type="ECO:0000256" key="8">
    <source>
        <dbReference type="SAM" id="Phobius"/>
    </source>
</evidence>
<keyword evidence="3" id="KW-0597">Phosphoprotein</keyword>
<evidence type="ECO:0000256" key="5">
    <source>
        <dbReference type="ARBA" id="ARBA00022989"/>
    </source>
</evidence>
<dbReference type="Pfam" id="PF00498">
    <property type="entry name" value="FHA"/>
    <property type="match status" value="1"/>
</dbReference>
<keyword evidence="5 8" id="KW-1133">Transmembrane helix</keyword>
<evidence type="ECO:0000256" key="7">
    <source>
        <dbReference type="SAM" id="MobiDB-lite"/>
    </source>
</evidence>
<evidence type="ECO:0000256" key="4">
    <source>
        <dbReference type="ARBA" id="ARBA00022692"/>
    </source>
</evidence>
<gene>
    <name evidence="10" type="ORF">ACFQQL_02560</name>
</gene>
<dbReference type="InterPro" id="IPR051791">
    <property type="entry name" value="Pra-immunoreactive"/>
</dbReference>
<organism evidence="10 11">
    <name type="scientific">Georgenia alba</name>
    <dbReference type="NCBI Taxonomy" id="2233858"/>
    <lineage>
        <taxon>Bacteria</taxon>
        <taxon>Bacillati</taxon>
        <taxon>Actinomycetota</taxon>
        <taxon>Actinomycetes</taxon>
        <taxon>Micrococcales</taxon>
        <taxon>Bogoriellaceae</taxon>
        <taxon>Georgenia</taxon>
    </lineage>
</organism>
<comment type="caution">
    <text evidence="10">The sequence shown here is derived from an EMBL/GenBank/DDBJ whole genome shotgun (WGS) entry which is preliminary data.</text>
</comment>
<evidence type="ECO:0000256" key="6">
    <source>
        <dbReference type="ARBA" id="ARBA00023136"/>
    </source>
</evidence>
<feature type="domain" description="FHA" evidence="9">
    <location>
        <begin position="391"/>
        <end position="445"/>
    </location>
</feature>
<dbReference type="Proteomes" id="UP001596455">
    <property type="component" value="Unassembled WGS sequence"/>
</dbReference>
<dbReference type="SUPFAM" id="SSF49879">
    <property type="entry name" value="SMAD/FHA domain"/>
    <property type="match status" value="1"/>
</dbReference>
<dbReference type="Gene3D" id="2.60.200.20">
    <property type="match status" value="1"/>
</dbReference>
<keyword evidence="2" id="KW-1003">Cell membrane</keyword>
<sequence length="480" mass="51500">MTIWEVDDRDDTVEGLDEDGKPDPAYAAALGLVPAPLGRRAIGFAIDVVVYLMLQVPYWLLTVPLLLMFFQGRISWYGVTEHPNLVWAIVGISVSFGLSLAYCVVQIALHGRAGRTLGKGVMGLRSVNVKTLERPGIGRVLLRAIVLWGSGLLIVGPLVFLLSPLFDEQKRGRGWHDMVGRLWFVDARKGLNPYDKKRMRVARKTVTADPVPQAKQLPSLATRPSGDPEPYRPGTRVSAGVLGVARPYDGGQRPVVGLGTHEMRAEPEVQSAATPGTPVLGGYRPSGKQEEAPAFPSASARPRPVAGPDSGIVTEAPHTPWPAEEQPARPPFPQQSAPTQQGPPPGRSIPAGPAPARPSSPPAQAQPVPESRPAYALRTDAGETHAITGPTVLGRNPVATERVRGARLVPVPDDTRSVSKTHFAVRPVAQGVEVLDHRSTNGTFVVHDGAERRLTPWEPAMALAGDTIRFGDRTAVVVRA</sequence>
<keyword evidence="4 8" id="KW-0812">Transmembrane</keyword>
<dbReference type="PANTHER" id="PTHR36115">
    <property type="entry name" value="PROLINE-RICH ANTIGEN HOMOLOG-RELATED"/>
    <property type="match status" value="1"/>
</dbReference>
<feature type="compositionally biased region" description="Low complexity" evidence="7">
    <location>
        <begin position="292"/>
        <end position="308"/>
    </location>
</feature>
<reference evidence="11" key="1">
    <citation type="journal article" date="2019" name="Int. J. Syst. Evol. Microbiol.">
        <title>The Global Catalogue of Microorganisms (GCM) 10K type strain sequencing project: providing services to taxonomists for standard genome sequencing and annotation.</title>
        <authorList>
            <consortium name="The Broad Institute Genomics Platform"/>
            <consortium name="The Broad Institute Genome Sequencing Center for Infectious Disease"/>
            <person name="Wu L."/>
            <person name="Ma J."/>
        </authorList>
    </citation>
    <scope>NUCLEOTIDE SEQUENCE [LARGE SCALE GENOMIC DNA]</scope>
    <source>
        <strain evidence="11">JCM 1490</strain>
    </source>
</reference>
<proteinExistence type="predicted"/>
<dbReference type="InterPro" id="IPR010432">
    <property type="entry name" value="RDD"/>
</dbReference>
<feature type="region of interest" description="Disordered" evidence="7">
    <location>
        <begin position="1"/>
        <end position="20"/>
    </location>
</feature>
<dbReference type="RefSeq" id="WP_382390932.1">
    <property type="nucleotide sequence ID" value="NZ_JBHTCQ010000001.1"/>
</dbReference>